<accession>A0A8A3S5P3</accession>
<feature type="transmembrane region" description="Helical" evidence="8">
    <location>
        <begin position="20"/>
        <end position="39"/>
    </location>
</feature>
<dbReference type="Pfam" id="PF13188">
    <property type="entry name" value="PAS_8"/>
    <property type="match status" value="1"/>
</dbReference>
<evidence type="ECO:0000256" key="5">
    <source>
        <dbReference type="ARBA" id="ARBA00022741"/>
    </source>
</evidence>
<dbReference type="SMART" id="SM00387">
    <property type="entry name" value="HATPase_c"/>
    <property type="match status" value="1"/>
</dbReference>
<dbReference type="EC" id="2.7.13.3" evidence="2"/>
<dbReference type="InterPro" id="IPR001610">
    <property type="entry name" value="PAC"/>
</dbReference>
<evidence type="ECO:0000256" key="3">
    <source>
        <dbReference type="ARBA" id="ARBA00022553"/>
    </source>
</evidence>
<dbReference type="InterPro" id="IPR000014">
    <property type="entry name" value="PAS"/>
</dbReference>
<dbReference type="InterPro" id="IPR011495">
    <property type="entry name" value="Sig_transdc_His_kin_sub2_dim/P"/>
</dbReference>
<proteinExistence type="predicted"/>
<evidence type="ECO:0000256" key="4">
    <source>
        <dbReference type="ARBA" id="ARBA00022679"/>
    </source>
</evidence>
<gene>
    <name evidence="11" type="ORF">RJ40_08030</name>
</gene>
<keyword evidence="8" id="KW-0472">Membrane</keyword>
<dbReference type="InterPro" id="IPR036890">
    <property type="entry name" value="HATPase_C_sf"/>
</dbReference>
<dbReference type="Pfam" id="PF08448">
    <property type="entry name" value="PAS_4"/>
    <property type="match status" value="1"/>
</dbReference>
<name>A0A8A3S5P3_9EURY</name>
<feature type="transmembrane region" description="Helical" evidence="8">
    <location>
        <begin position="91"/>
        <end position="111"/>
    </location>
</feature>
<dbReference type="InterPro" id="IPR035965">
    <property type="entry name" value="PAS-like_dom_sf"/>
</dbReference>
<dbReference type="Pfam" id="PF02518">
    <property type="entry name" value="HATPase_c"/>
    <property type="match status" value="1"/>
</dbReference>
<evidence type="ECO:0000259" key="10">
    <source>
        <dbReference type="SMART" id="SM00387"/>
    </source>
</evidence>
<dbReference type="Gene3D" id="3.30.565.10">
    <property type="entry name" value="Histidine kinase-like ATPase, C-terminal domain"/>
    <property type="match status" value="1"/>
</dbReference>
<dbReference type="Gene3D" id="3.30.450.20">
    <property type="entry name" value="PAS domain"/>
    <property type="match status" value="4"/>
</dbReference>
<feature type="transmembrane region" description="Helical" evidence="8">
    <location>
        <begin position="67"/>
        <end position="85"/>
    </location>
</feature>
<dbReference type="GO" id="GO:0005524">
    <property type="term" value="F:ATP binding"/>
    <property type="evidence" value="ECO:0007669"/>
    <property type="project" value="UniProtKB-KW"/>
</dbReference>
<dbReference type="Pfam" id="PF13426">
    <property type="entry name" value="PAS_9"/>
    <property type="match status" value="2"/>
</dbReference>
<keyword evidence="3" id="KW-0597">Phosphoprotein</keyword>
<evidence type="ECO:0000256" key="1">
    <source>
        <dbReference type="ARBA" id="ARBA00000085"/>
    </source>
</evidence>
<evidence type="ECO:0000256" key="2">
    <source>
        <dbReference type="ARBA" id="ARBA00012438"/>
    </source>
</evidence>
<evidence type="ECO:0000313" key="12">
    <source>
        <dbReference type="Proteomes" id="UP001042704"/>
    </source>
</evidence>
<reference evidence="11" key="2">
    <citation type="submission" date="2019-02" db="EMBL/GenBank/DDBJ databases">
        <authorList>
            <person name="Chen S.-C."/>
            <person name="Chien H.-H."/>
            <person name="Lai M.-C."/>
        </authorList>
    </citation>
    <scope>NUCLEOTIDE SEQUENCE</scope>
    <source>
        <strain evidence="11">N2F9704</strain>
    </source>
</reference>
<keyword evidence="7" id="KW-0067">ATP-binding</keyword>
<dbReference type="KEGG" id="maqe:RJ40_08030"/>
<feature type="domain" description="PAS" evidence="9">
    <location>
        <begin position="491"/>
        <end position="558"/>
    </location>
</feature>
<feature type="domain" description="Histidine kinase/HSP90-like ATPase" evidence="10">
    <location>
        <begin position="719"/>
        <end position="816"/>
    </location>
</feature>
<dbReference type="SUPFAM" id="SSF55874">
    <property type="entry name" value="ATPase domain of HSP90 chaperone/DNA topoisomerase II/histidine kinase"/>
    <property type="match status" value="1"/>
</dbReference>
<feature type="domain" description="PAS" evidence="9">
    <location>
        <begin position="366"/>
        <end position="432"/>
    </location>
</feature>
<dbReference type="Pfam" id="PF07568">
    <property type="entry name" value="HisKA_2"/>
    <property type="match status" value="1"/>
</dbReference>
<dbReference type="AlphaFoldDB" id="A0A8A3S5P3"/>
<organism evidence="11 12">
    <name type="scientific">Methanofollis aquaemaris</name>
    <dbReference type="NCBI Taxonomy" id="126734"/>
    <lineage>
        <taxon>Archaea</taxon>
        <taxon>Methanobacteriati</taxon>
        <taxon>Methanobacteriota</taxon>
        <taxon>Stenosarchaea group</taxon>
        <taxon>Methanomicrobia</taxon>
        <taxon>Methanomicrobiales</taxon>
        <taxon>Methanomicrobiaceae</taxon>
        <taxon>Methanofollis</taxon>
    </lineage>
</organism>
<dbReference type="PANTHER" id="PTHR41523:SF8">
    <property type="entry name" value="ETHYLENE RESPONSE SENSOR PROTEIN"/>
    <property type="match status" value="1"/>
</dbReference>
<dbReference type="PANTHER" id="PTHR41523">
    <property type="entry name" value="TWO-COMPONENT SYSTEM SENSOR PROTEIN"/>
    <property type="match status" value="1"/>
</dbReference>
<dbReference type="InterPro" id="IPR013656">
    <property type="entry name" value="PAS_4"/>
</dbReference>
<dbReference type="SUPFAM" id="SSF55785">
    <property type="entry name" value="PYP-like sensor domain (PAS domain)"/>
    <property type="match status" value="4"/>
</dbReference>
<comment type="catalytic activity">
    <reaction evidence="1">
        <text>ATP + protein L-histidine = ADP + protein N-phospho-L-histidine.</text>
        <dbReference type="EC" id="2.7.13.3"/>
    </reaction>
</comment>
<sequence>MSGNNWRKIHQTCRSAVDFWTIFPIFLTVLSFGIVIFGFLNGVKSIIPVVLYLPIILIAYRQPNYGIQFSFLVGTSYLLLNLVYFPDLAEIPVAVIKATVLIGIGTLTSILSHRLSIKESKLRSIYDASAAGIFLLRRDGAIIQANDRLLSMLGYRDHDSLQRLDQIWEDERATILFNQTMKGGENKEIETEFRCRDGTLLAVLISAGPAPDEQIVCTVVDISRMKRAEWEKQEERARTRHYLDVAGVILLVIDDHMVVRMINQKGCSILGYPESEIIGKKWTEHFLPTHARGKVITACFTILSGSRISIKEFENPILTGDGSERQISWDLRPLKDENGDIYSILASGEDITLKKKTIETLRETEECYRRLITMTPEAIGITCEGKIIHLNAAALKVLRVTSLEEFGERSFWSYIHPESHETVRNELQKIHTGIWSSYFNEVRLCLADGTSPYVEATMIPTTNQGHQAIQFVFRDITTERKIEEELRQSENLYRTLFEASGAATVIIEEDLMISLANSGFAELSGYAKNEIEGTVRWEHFFTGADLDQMLEFHQKRCKEGGDVPQVYTSCFVAKGGSIHNVIVTIALIPGTKKSVISLVDITVQKDYETKLKNSLREKDVLLKEIHHRVKNNMQQIASLLSLQGSTIRDPEAIDLLKNCESRIIAMALVHENLYMSENLASIDVKIYISTLCSEIHDSYASSSEFVIKTDIDDITLDLDTAIPIGLIVNELVSNAIKHAFLGRKTGTVQVGLHKKAATLCLTVEDDGIGVSPDIITDNVGKLGIRLVSVLSDQIGGVFEAYTDERTRFTVFFPDPPSKN</sequence>
<keyword evidence="4" id="KW-0808">Transferase</keyword>
<dbReference type="CDD" id="cd00130">
    <property type="entry name" value="PAS"/>
    <property type="match status" value="4"/>
</dbReference>
<keyword evidence="8" id="KW-1133">Transmembrane helix</keyword>
<keyword evidence="5" id="KW-0547">Nucleotide-binding</keyword>
<dbReference type="GeneID" id="76424302"/>
<dbReference type="GO" id="GO:0004673">
    <property type="term" value="F:protein histidine kinase activity"/>
    <property type="evidence" value="ECO:0007669"/>
    <property type="project" value="UniProtKB-EC"/>
</dbReference>
<protein>
    <recommendedName>
        <fullName evidence="2">histidine kinase</fullName>
        <ecNumber evidence="2">2.7.13.3</ecNumber>
    </recommendedName>
</protein>
<dbReference type="NCBIfam" id="TIGR00229">
    <property type="entry name" value="sensory_box"/>
    <property type="match status" value="4"/>
</dbReference>
<evidence type="ECO:0000256" key="8">
    <source>
        <dbReference type="SAM" id="Phobius"/>
    </source>
</evidence>
<keyword evidence="8" id="KW-0812">Transmembrane</keyword>
<keyword evidence="6" id="KW-0418">Kinase</keyword>
<evidence type="ECO:0000259" key="9">
    <source>
        <dbReference type="SMART" id="SM00091"/>
    </source>
</evidence>
<dbReference type="SMART" id="SM00086">
    <property type="entry name" value="PAC"/>
    <property type="match status" value="3"/>
</dbReference>
<evidence type="ECO:0000256" key="6">
    <source>
        <dbReference type="ARBA" id="ARBA00022777"/>
    </source>
</evidence>
<dbReference type="SMART" id="SM00091">
    <property type="entry name" value="PAS"/>
    <property type="match status" value="4"/>
</dbReference>
<dbReference type="Proteomes" id="UP001042704">
    <property type="component" value="Chromosome"/>
</dbReference>
<evidence type="ECO:0000313" key="11">
    <source>
        <dbReference type="EMBL" id="QSZ67458.1"/>
    </source>
</evidence>
<evidence type="ECO:0000256" key="7">
    <source>
        <dbReference type="ARBA" id="ARBA00022840"/>
    </source>
</evidence>
<dbReference type="RefSeq" id="WP_265580347.1">
    <property type="nucleotide sequence ID" value="NZ_CP036172.1"/>
</dbReference>
<feature type="domain" description="PAS" evidence="9">
    <location>
        <begin position="120"/>
        <end position="186"/>
    </location>
</feature>
<dbReference type="EMBL" id="CP036172">
    <property type="protein sequence ID" value="QSZ67458.1"/>
    <property type="molecule type" value="Genomic_DNA"/>
</dbReference>
<reference evidence="11" key="1">
    <citation type="journal article" date="2001" name="Int. J. Syst. Evol. Microbiol.">
        <title>Methanofollis aquaemaris sp. nov., a methanogen isolated from an aquaculture fish pond.</title>
        <authorList>
            <person name="Lai M.C."/>
            <person name="Chen S.C."/>
        </authorList>
    </citation>
    <scope>NUCLEOTIDE SEQUENCE</scope>
    <source>
        <strain evidence="11">N2F9704</strain>
    </source>
</reference>
<feature type="domain" description="PAS" evidence="9">
    <location>
        <begin position="237"/>
        <end position="304"/>
    </location>
</feature>
<dbReference type="InterPro" id="IPR003594">
    <property type="entry name" value="HATPase_dom"/>
</dbReference>
<keyword evidence="12" id="KW-1185">Reference proteome</keyword>